<keyword evidence="7" id="KW-0256">Endoplasmic reticulum</keyword>
<dbReference type="GO" id="GO:0006633">
    <property type="term" value="P:fatty acid biosynthetic process"/>
    <property type="evidence" value="ECO:0007669"/>
    <property type="project" value="UniProtKB-KW"/>
</dbReference>
<proteinExistence type="inferred from homology"/>
<dbReference type="InterPro" id="IPR001199">
    <property type="entry name" value="Cyt_B5-like_heme/steroid-bd"/>
</dbReference>
<dbReference type="OrthoDB" id="260519at2759"/>
<evidence type="ECO:0000256" key="8">
    <source>
        <dbReference type="ARBA" id="ARBA00022832"/>
    </source>
</evidence>
<name>A0A2C6KFV8_9APIC</name>
<dbReference type="Pfam" id="PF04116">
    <property type="entry name" value="FA_hydroxylase"/>
    <property type="match status" value="1"/>
</dbReference>
<comment type="caution">
    <text evidence="18">The sequence shown here is derived from an EMBL/GenBank/DDBJ whole genome shotgun (WGS) entry which is preliminary data.</text>
</comment>
<dbReference type="SUPFAM" id="SSF55856">
    <property type="entry name" value="Cytochrome b5-like heme/steroid binding domain"/>
    <property type="match status" value="1"/>
</dbReference>
<feature type="transmembrane region" description="Helical" evidence="16">
    <location>
        <begin position="356"/>
        <end position="375"/>
    </location>
</feature>
<feature type="compositionally biased region" description="Basic and acidic residues" evidence="15">
    <location>
        <begin position="36"/>
        <end position="45"/>
    </location>
</feature>
<accession>A0A2C6KFV8</accession>
<evidence type="ECO:0000256" key="2">
    <source>
        <dbReference type="ARBA" id="ARBA00004477"/>
    </source>
</evidence>
<dbReference type="GO" id="GO:0080132">
    <property type="term" value="F:fatty acid 2-hydroxylase activity"/>
    <property type="evidence" value="ECO:0007669"/>
    <property type="project" value="InterPro"/>
</dbReference>
<keyword evidence="12" id="KW-0443">Lipid metabolism</keyword>
<dbReference type="Gene3D" id="3.10.120.10">
    <property type="entry name" value="Cytochrome b5-like heme/steroid binding domain"/>
    <property type="match status" value="1"/>
</dbReference>
<keyword evidence="8" id="KW-0276">Fatty acid metabolism</keyword>
<evidence type="ECO:0000256" key="9">
    <source>
        <dbReference type="ARBA" id="ARBA00022833"/>
    </source>
</evidence>
<feature type="region of interest" description="Disordered" evidence="15">
    <location>
        <begin position="243"/>
        <end position="305"/>
    </location>
</feature>
<evidence type="ECO:0000256" key="7">
    <source>
        <dbReference type="ARBA" id="ARBA00022824"/>
    </source>
</evidence>
<evidence type="ECO:0000256" key="11">
    <source>
        <dbReference type="ARBA" id="ARBA00023002"/>
    </source>
</evidence>
<keyword evidence="9" id="KW-0862">Zinc</keyword>
<dbReference type="SMART" id="SM01117">
    <property type="entry name" value="Cyt-b5"/>
    <property type="match status" value="1"/>
</dbReference>
<dbReference type="EMBL" id="MIGC01009073">
    <property type="protein sequence ID" value="PHJ15216.1"/>
    <property type="molecule type" value="Genomic_DNA"/>
</dbReference>
<evidence type="ECO:0000256" key="10">
    <source>
        <dbReference type="ARBA" id="ARBA00022989"/>
    </source>
</evidence>
<feature type="compositionally biased region" description="Low complexity" evidence="15">
    <location>
        <begin position="92"/>
        <end position="104"/>
    </location>
</feature>
<comment type="subcellular location">
    <subcellularLocation>
        <location evidence="2">Endoplasmic reticulum membrane</location>
        <topology evidence="2">Multi-pass membrane protein</topology>
    </subcellularLocation>
</comment>
<evidence type="ECO:0000256" key="12">
    <source>
        <dbReference type="ARBA" id="ARBA00023098"/>
    </source>
</evidence>
<dbReference type="PANTHER" id="PTHR12863">
    <property type="entry name" value="FATTY ACID HYDROXYLASE"/>
    <property type="match status" value="1"/>
</dbReference>
<evidence type="ECO:0000256" key="16">
    <source>
        <dbReference type="SAM" id="Phobius"/>
    </source>
</evidence>
<feature type="compositionally biased region" description="Basic and acidic residues" evidence="15">
    <location>
        <begin position="275"/>
        <end position="287"/>
    </location>
</feature>
<keyword evidence="14" id="KW-0275">Fatty acid biosynthesis</keyword>
<dbReference type="InterPro" id="IPR036400">
    <property type="entry name" value="Cyt_B5-like_heme/steroid_sf"/>
</dbReference>
<comment type="cofactor">
    <cofactor evidence="1">
        <name>Zn(2+)</name>
        <dbReference type="ChEBI" id="CHEBI:29105"/>
    </cofactor>
</comment>
<dbReference type="PROSITE" id="PS50255">
    <property type="entry name" value="CYTOCHROME_B5_2"/>
    <property type="match status" value="1"/>
</dbReference>
<feature type="transmembrane region" description="Helical" evidence="16">
    <location>
        <begin position="441"/>
        <end position="462"/>
    </location>
</feature>
<feature type="transmembrane region" description="Helical" evidence="16">
    <location>
        <begin position="382"/>
        <end position="401"/>
    </location>
</feature>
<feature type="compositionally biased region" description="Basic and acidic residues" evidence="15">
    <location>
        <begin position="105"/>
        <end position="124"/>
    </location>
</feature>
<evidence type="ECO:0000256" key="3">
    <source>
        <dbReference type="ARBA" id="ARBA00005747"/>
    </source>
</evidence>
<evidence type="ECO:0000313" key="19">
    <source>
        <dbReference type="Proteomes" id="UP000221165"/>
    </source>
</evidence>
<gene>
    <name evidence="18" type="ORF">CSUI_010970</name>
</gene>
<dbReference type="PANTHER" id="PTHR12863:SF1">
    <property type="entry name" value="FATTY ACID 2-HYDROXYLASE"/>
    <property type="match status" value="1"/>
</dbReference>
<feature type="domain" description="Cytochrome b5 heme-binding" evidence="17">
    <location>
        <begin position="142"/>
        <end position="220"/>
    </location>
</feature>
<keyword evidence="13 16" id="KW-0472">Membrane</keyword>
<protein>
    <submittedName>
        <fullName evidence="18">Cytochrome b5 family heme steroid binding domain-containing protein</fullName>
    </submittedName>
</protein>
<feature type="region of interest" description="Disordered" evidence="15">
    <location>
        <begin position="1"/>
        <end position="135"/>
    </location>
</feature>
<evidence type="ECO:0000256" key="4">
    <source>
        <dbReference type="ARBA" id="ARBA00022516"/>
    </source>
</evidence>
<keyword evidence="11" id="KW-0560">Oxidoreductase</keyword>
<keyword evidence="10 16" id="KW-1133">Transmembrane helix</keyword>
<keyword evidence="5 16" id="KW-0812">Transmembrane</keyword>
<feature type="compositionally biased region" description="Low complexity" evidence="15">
    <location>
        <begin position="17"/>
        <end position="31"/>
    </location>
</feature>
<evidence type="ECO:0000256" key="14">
    <source>
        <dbReference type="ARBA" id="ARBA00023160"/>
    </source>
</evidence>
<evidence type="ECO:0000256" key="15">
    <source>
        <dbReference type="SAM" id="MobiDB-lite"/>
    </source>
</evidence>
<dbReference type="InterPro" id="IPR006694">
    <property type="entry name" value="Fatty_acid_hydroxylase"/>
</dbReference>
<dbReference type="GO" id="GO:0005789">
    <property type="term" value="C:endoplasmic reticulum membrane"/>
    <property type="evidence" value="ECO:0007669"/>
    <property type="project" value="UniProtKB-SubCell"/>
</dbReference>
<comment type="similarity">
    <text evidence="3">Belongs to the sterol desaturase family. SCS7 subfamily.</text>
</comment>
<evidence type="ECO:0000313" key="18">
    <source>
        <dbReference type="EMBL" id="PHJ15216.1"/>
    </source>
</evidence>
<feature type="compositionally biased region" description="Basic and acidic residues" evidence="15">
    <location>
        <begin position="55"/>
        <end position="69"/>
    </location>
</feature>
<dbReference type="Proteomes" id="UP000221165">
    <property type="component" value="Unassembled WGS sequence"/>
</dbReference>
<evidence type="ECO:0000256" key="13">
    <source>
        <dbReference type="ARBA" id="ARBA00023136"/>
    </source>
</evidence>
<feature type="compositionally biased region" description="Basic and acidic residues" evidence="15">
    <location>
        <begin position="1"/>
        <end position="10"/>
    </location>
</feature>
<dbReference type="AlphaFoldDB" id="A0A2C6KFV8"/>
<evidence type="ECO:0000256" key="6">
    <source>
        <dbReference type="ARBA" id="ARBA00022723"/>
    </source>
</evidence>
<keyword evidence="4" id="KW-0444">Lipid biosynthesis</keyword>
<dbReference type="GO" id="GO:0005506">
    <property type="term" value="F:iron ion binding"/>
    <property type="evidence" value="ECO:0007669"/>
    <property type="project" value="InterPro"/>
</dbReference>
<dbReference type="VEuPathDB" id="ToxoDB:CSUI_010970"/>
<dbReference type="RefSeq" id="XP_067916950.1">
    <property type="nucleotide sequence ID" value="XM_068071071.1"/>
</dbReference>
<evidence type="ECO:0000256" key="1">
    <source>
        <dbReference type="ARBA" id="ARBA00001947"/>
    </source>
</evidence>
<keyword evidence="19" id="KW-1185">Reference proteome</keyword>
<organism evidence="18 19">
    <name type="scientific">Cystoisospora suis</name>
    <dbReference type="NCBI Taxonomy" id="483139"/>
    <lineage>
        <taxon>Eukaryota</taxon>
        <taxon>Sar</taxon>
        <taxon>Alveolata</taxon>
        <taxon>Apicomplexa</taxon>
        <taxon>Conoidasida</taxon>
        <taxon>Coccidia</taxon>
        <taxon>Eucoccidiorida</taxon>
        <taxon>Eimeriorina</taxon>
        <taxon>Sarcocystidae</taxon>
        <taxon>Cystoisospora</taxon>
    </lineage>
</organism>
<dbReference type="GeneID" id="94434282"/>
<keyword evidence="6" id="KW-0479">Metal-binding</keyword>
<dbReference type="Pfam" id="PF00173">
    <property type="entry name" value="Cyt-b5"/>
    <property type="match status" value="1"/>
</dbReference>
<reference evidence="18 19" key="1">
    <citation type="journal article" date="2017" name="Int. J. Parasitol.">
        <title>The genome of the protozoan parasite Cystoisospora suis and a reverse vaccinology approach to identify vaccine candidates.</title>
        <authorList>
            <person name="Palmieri N."/>
            <person name="Shrestha A."/>
            <person name="Ruttkowski B."/>
            <person name="Beck T."/>
            <person name="Vogl C."/>
            <person name="Tomley F."/>
            <person name="Blake D.P."/>
            <person name="Joachim A."/>
        </authorList>
    </citation>
    <scope>NUCLEOTIDE SEQUENCE [LARGE SCALE GENOMIC DNA]</scope>
    <source>
        <strain evidence="18 19">Wien I</strain>
    </source>
</reference>
<evidence type="ECO:0000256" key="5">
    <source>
        <dbReference type="ARBA" id="ARBA00022692"/>
    </source>
</evidence>
<feature type="compositionally biased region" description="Polar residues" evidence="15">
    <location>
        <begin position="70"/>
        <end position="83"/>
    </location>
</feature>
<dbReference type="InterPro" id="IPR014430">
    <property type="entry name" value="Scs7"/>
</dbReference>
<evidence type="ECO:0000259" key="17">
    <source>
        <dbReference type="PROSITE" id="PS50255"/>
    </source>
</evidence>
<sequence>MAEIPKEGTPQEKPSYLGSPGTSSTLPSRSSSSRHHTSDPKRVDLNFDCPSSLHSDSDKKDICPDKTSDSLHLTPSTSQSETPQRAHDSSLRDCSPSSSSPYSSLKEEGKESMTRSEEEAKNTTKEGLSSSSPRKDRCPIHGRFFTREEVAKCHFTPWSGKPCLVIHKHCVYSLENFSHPGGSDILSGYFGEDITKVFEEIGHSAYASRLLDSLLVGILKEKLQDYIKEVGPQCLCHLSATPGTNKGEKKSLSSSLKTGDLSFNRNGDPTYDQGEDLRKRTRGDGENARFSSSSPEEEQETVSREDRIDFSKPLLPQIWRLNQYEYQHLVDKPFLKEDVLPLMPYAWMEPFSKTHWWMIPLIWLPVVFYMSFLNAKTLSLPTCLLLFSLGVCAWTLVEYLLHRFVFHFPEEWIPDSPLARCVHFLLHAVHHMLPLDPLRLVVPPALFVILALPVYGLGRLLFPRWVLHGLWPGGLLGYIGYDMIHYSAHHCAFLVQRIPHIREMKIYHMRHHLRFPLLGFGVSSKFWDRIFHTLIPTSSSLSEKTA</sequence>